<dbReference type="RefSeq" id="WP_093149493.1">
    <property type="nucleotide sequence ID" value="NZ_FNEK01000004.1"/>
</dbReference>
<keyword evidence="4" id="KW-1185">Reference proteome</keyword>
<organism evidence="3 4">
    <name type="scientific">Aliiruegeria lutimaris</name>
    <dbReference type="NCBI Taxonomy" id="571298"/>
    <lineage>
        <taxon>Bacteria</taxon>
        <taxon>Pseudomonadati</taxon>
        <taxon>Pseudomonadota</taxon>
        <taxon>Alphaproteobacteria</taxon>
        <taxon>Rhodobacterales</taxon>
        <taxon>Roseobacteraceae</taxon>
        <taxon>Aliiruegeria</taxon>
    </lineage>
</organism>
<evidence type="ECO:0000313" key="3">
    <source>
        <dbReference type="EMBL" id="SDI56337.1"/>
    </source>
</evidence>
<feature type="transmembrane region" description="Helical" evidence="1">
    <location>
        <begin position="190"/>
        <end position="208"/>
    </location>
</feature>
<dbReference type="Proteomes" id="UP000199382">
    <property type="component" value="Unassembled WGS sequence"/>
</dbReference>
<feature type="transmembrane region" description="Helical" evidence="1">
    <location>
        <begin position="37"/>
        <end position="55"/>
    </location>
</feature>
<feature type="transmembrane region" description="Helical" evidence="1">
    <location>
        <begin position="12"/>
        <end position="31"/>
    </location>
</feature>
<dbReference type="Pfam" id="PF07885">
    <property type="entry name" value="Ion_trans_2"/>
    <property type="match status" value="1"/>
</dbReference>
<accession>A0A1G8LLJ6</accession>
<dbReference type="STRING" id="571298.SAMN04488026_100477"/>
<feature type="transmembrane region" description="Helical" evidence="1">
    <location>
        <begin position="62"/>
        <end position="82"/>
    </location>
</feature>
<dbReference type="OrthoDB" id="2974133at2"/>
<evidence type="ECO:0000259" key="2">
    <source>
        <dbReference type="Pfam" id="PF07885"/>
    </source>
</evidence>
<feature type="transmembrane region" description="Helical" evidence="1">
    <location>
        <begin position="88"/>
        <end position="108"/>
    </location>
</feature>
<reference evidence="3 4" key="1">
    <citation type="submission" date="2016-10" db="EMBL/GenBank/DDBJ databases">
        <authorList>
            <person name="de Groot N.N."/>
        </authorList>
    </citation>
    <scope>NUCLEOTIDE SEQUENCE [LARGE SCALE GENOMIC DNA]</scope>
    <source>
        <strain evidence="3 4">DSM 25294</strain>
    </source>
</reference>
<dbReference type="AlphaFoldDB" id="A0A1G8LLJ6"/>
<feature type="domain" description="Potassium channel" evidence="2">
    <location>
        <begin position="139"/>
        <end position="205"/>
    </location>
</feature>
<dbReference type="InterPro" id="IPR013099">
    <property type="entry name" value="K_chnl_dom"/>
</dbReference>
<keyword evidence="1" id="KW-0472">Membrane</keyword>
<keyword evidence="1" id="KW-0812">Transmembrane</keyword>
<dbReference type="Gene3D" id="1.10.287.70">
    <property type="match status" value="1"/>
</dbReference>
<gene>
    <name evidence="3" type="ORF">SAMN04488026_100477</name>
</gene>
<feature type="transmembrane region" description="Helical" evidence="1">
    <location>
        <begin position="120"/>
        <end position="139"/>
    </location>
</feature>
<name>A0A1G8LLJ6_9RHOB</name>
<evidence type="ECO:0000256" key="1">
    <source>
        <dbReference type="SAM" id="Phobius"/>
    </source>
</evidence>
<evidence type="ECO:0000313" key="4">
    <source>
        <dbReference type="Proteomes" id="UP000199382"/>
    </source>
</evidence>
<feature type="transmembrane region" description="Helical" evidence="1">
    <location>
        <begin position="159"/>
        <end position="178"/>
    </location>
</feature>
<dbReference type="EMBL" id="FNEK01000004">
    <property type="protein sequence ID" value="SDI56337.1"/>
    <property type="molecule type" value="Genomic_DNA"/>
</dbReference>
<sequence length="214" mass="23090">METEEERASIHWGVMLLLLVSSFLLVPLFGSSKLVEVTSLVLFELTIVGSIILSAKARWLRAAGGALALIWFAHSVLAVSGVRMSENLAYLSVILVLGALAITFRVLLLEGRGNIETLLGAFFGYLLLAMAWAMLYVQIERSFPGSFAMPEGADIWSTMLYYSLVTVTTLGYGDILPLTPLAMMAAGFEAVVGVLYVAVMVGSIVGNLKSTHPR</sequence>
<keyword evidence="1" id="KW-1133">Transmembrane helix</keyword>
<proteinExistence type="predicted"/>
<dbReference type="SUPFAM" id="SSF81324">
    <property type="entry name" value="Voltage-gated potassium channels"/>
    <property type="match status" value="1"/>
</dbReference>
<protein>
    <submittedName>
        <fullName evidence="3">Ion channel</fullName>
    </submittedName>
</protein>